<dbReference type="EMBL" id="JAEMWU010000001">
    <property type="protein sequence ID" value="MBN8206510.1"/>
    <property type="molecule type" value="Genomic_DNA"/>
</dbReference>
<dbReference type="AlphaFoldDB" id="A0A939IS48"/>
<dbReference type="Proteomes" id="UP000664385">
    <property type="component" value="Unassembled WGS sequence"/>
</dbReference>
<organism evidence="1 2">
    <name type="scientific">Microbacterium esteraromaticum</name>
    <dbReference type="NCBI Taxonomy" id="57043"/>
    <lineage>
        <taxon>Bacteria</taxon>
        <taxon>Bacillati</taxon>
        <taxon>Actinomycetota</taxon>
        <taxon>Actinomycetes</taxon>
        <taxon>Micrococcales</taxon>
        <taxon>Microbacteriaceae</taxon>
        <taxon>Microbacterium</taxon>
    </lineage>
</organism>
<sequence length="295" mass="32270">MERIGTVTEPTAPLGEPVTMQASEADRLIISAREGMRRFAAQVYSSHRFVAPDSDAAGDAERSGSDIVPVSMVDGFVAAIVDHLQAWVDKTGGHDGDPQLWLSLYSDYTLFRPILESLAAAIWILGPDDSRERIKNATKLLATEHEQANRYIQRINRVGHPDPFAEQVNTGLDRIIGEVCERMGFNSTQIRRPVDPSSLPDKASRFVPGSGSKFYRLWALCSAHAHAQLFTVMRAGARTSGTGPYGDWTYVEADSESFAELVRFTGDTLSVLAGLLNRRGHMLNSEVGPRPGADA</sequence>
<comment type="caution">
    <text evidence="1">The sequence shown here is derived from an EMBL/GenBank/DDBJ whole genome shotgun (WGS) entry which is preliminary data.</text>
</comment>
<protein>
    <submittedName>
        <fullName evidence="1">Uncharacterized protein</fullName>
    </submittedName>
</protein>
<name>A0A939IS48_9MICO</name>
<evidence type="ECO:0000313" key="1">
    <source>
        <dbReference type="EMBL" id="MBN8206510.1"/>
    </source>
</evidence>
<dbReference type="RefSeq" id="WP_206824139.1">
    <property type="nucleotide sequence ID" value="NZ_JAEMWU010000001.1"/>
</dbReference>
<reference evidence="1" key="1">
    <citation type="submission" date="2020-12" db="EMBL/GenBank/DDBJ databases">
        <title>PHA producing bacteria isolated from mangrove.</title>
        <authorList>
            <person name="Zheng W."/>
            <person name="Yu S."/>
            <person name="Huang Y."/>
        </authorList>
    </citation>
    <scope>NUCLEOTIDE SEQUENCE</scope>
    <source>
        <strain evidence="1">GN8-5</strain>
    </source>
</reference>
<proteinExistence type="predicted"/>
<gene>
    <name evidence="1" type="ORF">JF543_11155</name>
</gene>
<evidence type="ECO:0000313" key="2">
    <source>
        <dbReference type="Proteomes" id="UP000664385"/>
    </source>
</evidence>
<accession>A0A939IS48</accession>